<dbReference type="OrthoDB" id="3510772at2"/>
<dbReference type="Proteomes" id="UP000198215">
    <property type="component" value="Chromosome I"/>
</dbReference>
<accession>A0A1C5INM1</accession>
<dbReference type="RefSeq" id="WP_088976551.1">
    <property type="nucleotide sequence ID" value="NZ_LT607753.1"/>
</dbReference>
<dbReference type="Gene3D" id="3.40.50.720">
    <property type="entry name" value="NAD(P)-binding Rossmann-like Domain"/>
    <property type="match status" value="1"/>
</dbReference>
<dbReference type="PANTHER" id="PTHR43162:SF1">
    <property type="entry name" value="PRESTALK A DIFFERENTIATION PROTEIN A"/>
    <property type="match status" value="1"/>
</dbReference>
<dbReference type="InterPro" id="IPR051604">
    <property type="entry name" value="Ergot_Alk_Oxidoreductase"/>
</dbReference>
<dbReference type="EMBL" id="LT607753">
    <property type="protein sequence ID" value="SCG59396.1"/>
    <property type="molecule type" value="Genomic_DNA"/>
</dbReference>
<dbReference type="SUPFAM" id="SSF51735">
    <property type="entry name" value="NAD(P)-binding Rossmann-fold domains"/>
    <property type="match status" value="1"/>
</dbReference>
<name>A0A1C5INM1_9ACTN</name>
<dbReference type="InterPro" id="IPR036291">
    <property type="entry name" value="NAD(P)-bd_dom_sf"/>
</dbReference>
<sequence length="288" mass="31667">MTVLVSGATGRAGRHVARLLHDDGLRVRAAVPDPTADGPWDETVRFSFTDPGTWDETFTGVDRMFLMRPPQIGAVKRDMLPALERARQLGVRRMVLLSLQGAEHNPVVPHHALESWLRASDLEWTFVRAAFFMQNLSTTHAADIRCRDEILLPAGRGRTAFVDVRDVAAVAALALAEDGHAGRAYTPTGSRALTYAEVAEILTAELGRPIRYVPAGPLRYWRRARSEGMPAAMALVTLALYTTCRLGLADGITTDVPDLLGRPPIEFARFAHDERAAWLPEPSPLPIH</sequence>
<dbReference type="InterPro" id="IPR008030">
    <property type="entry name" value="NmrA-like"/>
</dbReference>
<evidence type="ECO:0000313" key="3">
    <source>
        <dbReference type="Proteomes" id="UP000198215"/>
    </source>
</evidence>
<dbReference type="Gene3D" id="3.90.25.10">
    <property type="entry name" value="UDP-galactose 4-epimerase, domain 1"/>
    <property type="match status" value="1"/>
</dbReference>
<gene>
    <name evidence="2" type="ORF">GA0070614_3047</name>
</gene>
<dbReference type="AlphaFoldDB" id="A0A1C5INM1"/>
<evidence type="ECO:0000259" key="1">
    <source>
        <dbReference type="Pfam" id="PF05368"/>
    </source>
</evidence>
<keyword evidence="3" id="KW-1185">Reference proteome</keyword>
<organism evidence="2 3">
    <name type="scientific">Micromonospora coxensis</name>
    <dbReference type="NCBI Taxonomy" id="356852"/>
    <lineage>
        <taxon>Bacteria</taxon>
        <taxon>Bacillati</taxon>
        <taxon>Actinomycetota</taxon>
        <taxon>Actinomycetes</taxon>
        <taxon>Micromonosporales</taxon>
        <taxon>Micromonosporaceae</taxon>
        <taxon>Micromonospora</taxon>
    </lineage>
</organism>
<reference evidence="3" key="1">
    <citation type="submission" date="2016-06" db="EMBL/GenBank/DDBJ databases">
        <authorList>
            <person name="Varghese N."/>
            <person name="Submissions Spin"/>
        </authorList>
    </citation>
    <scope>NUCLEOTIDE SEQUENCE [LARGE SCALE GENOMIC DNA]</scope>
    <source>
        <strain evidence="3">DSM 45161</strain>
    </source>
</reference>
<evidence type="ECO:0000313" key="2">
    <source>
        <dbReference type="EMBL" id="SCG59396.1"/>
    </source>
</evidence>
<proteinExistence type="predicted"/>
<dbReference type="Pfam" id="PF05368">
    <property type="entry name" value="NmrA"/>
    <property type="match status" value="1"/>
</dbReference>
<protein>
    <submittedName>
        <fullName evidence="2">Uncharacterized conserved protein YbjT, contains NAD(P)-binding and DUF2867 domains</fullName>
    </submittedName>
</protein>
<dbReference type="PANTHER" id="PTHR43162">
    <property type="match status" value="1"/>
</dbReference>
<feature type="domain" description="NmrA-like" evidence="1">
    <location>
        <begin position="2"/>
        <end position="213"/>
    </location>
</feature>